<reference evidence="2 3" key="1">
    <citation type="submission" date="2023-05" db="EMBL/GenBank/DDBJ databases">
        <title>Corynebacterium suedekumii sp. nov. and Corynebacterium breve sp. nov. isolated from raw cow's milk.</title>
        <authorList>
            <person name="Baer M.K."/>
            <person name="Mehl L."/>
            <person name="Hellmuth R."/>
            <person name="Marke G."/>
            <person name="Lipski A."/>
        </authorList>
    </citation>
    <scope>NUCLEOTIDE SEQUENCE [LARGE SCALE GENOMIC DNA]</scope>
    <source>
        <strain evidence="2 3">R4</strain>
    </source>
</reference>
<dbReference type="Pfam" id="PF07510">
    <property type="entry name" value="GmrSD_C"/>
    <property type="match status" value="1"/>
</dbReference>
<dbReference type="GO" id="GO:0004519">
    <property type="term" value="F:endonuclease activity"/>
    <property type="evidence" value="ECO:0007669"/>
    <property type="project" value="UniProtKB-KW"/>
</dbReference>
<protein>
    <submittedName>
        <fullName evidence="2">HNH endonuclease family protein</fullName>
    </submittedName>
</protein>
<dbReference type="Gene3D" id="1.10.30.50">
    <property type="match status" value="1"/>
</dbReference>
<dbReference type="PANTHER" id="PTHR24094">
    <property type="entry name" value="SECRETED PROTEIN"/>
    <property type="match status" value="1"/>
</dbReference>
<evidence type="ECO:0000313" key="3">
    <source>
        <dbReference type="Proteomes" id="UP001225598"/>
    </source>
</evidence>
<sequence length="205" mass="22787">MNLRRLYLAFLIVLTLATVKFPVGSRELSLLIDDSPAVPQRLTVIGYARTEFGAGWATGRSGCTTRQELLAWHLDSPSCHIAPAPGSTVYDPYTGVDTPAHELEIDHVFPLSAAWDLGAHAWEHDKRVAFANDPLNLIATSRAANQEKSDQLPSEWLPSHTRFRCEYVTRLAAVAATYELSLPAEDRKVMNRQCRFSVTTLLPVE</sequence>
<proteinExistence type="predicted"/>
<dbReference type="EMBL" id="CP126969">
    <property type="protein sequence ID" value="WIM68599.1"/>
    <property type="molecule type" value="Genomic_DNA"/>
</dbReference>
<gene>
    <name evidence="2" type="ORF">QP027_04185</name>
</gene>
<accession>A0ABY8VK74</accession>
<dbReference type="PANTHER" id="PTHR24094:SF15">
    <property type="entry name" value="AMP-DEPENDENT SYNTHETASE_LIGASE DOMAIN-CONTAINING PROTEIN-RELATED"/>
    <property type="match status" value="1"/>
</dbReference>
<dbReference type="Proteomes" id="UP001225598">
    <property type="component" value="Chromosome"/>
</dbReference>
<keyword evidence="2" id="KW-0540">Nuclease</keyword>
<evidence type="ECO:0000313" key="2">
    <source>
        <dbReference type="EMBL" id="WIM68599.1"/>
    </source>
</evidence>
<dbReference type="InterPro" id="IPR011089">
    <property type="entry name" value="GmrSD_C"/>
</dbReference>
<name>A0ABY8VK74_9CORY</name>
<dbReference type="RefSeq" id="WP_284826238.1">
    <property type="nucleotide sequence ID" value="NZ_CP126969.1"/>
</dbReference>
<organism evidence="2 3">
    <name type="scientific">Corynebacterium breve</name>
    <dbReference type="NCBI Taxonomy" id="3049799"/>
    <lineage>
        <taxon>Bacteria</taxon>
        <taxon>Bacillati</taxon>
        <taxon>Actinomycetota</taxon>
        <taxon>Actinomycetes</taxon>
        <taxon>Mycobacteriales</taxon>
        <taxon>Corynebacteriaceae</taxon>
        <taxon>Corynebacterium</taxon>
    </lineage>
</organism>
<keyword evidence="2" id="KW-0378">Hydrolase</keyword>
<evidence type="ECO:0000259" key="1">
    <source>
        <dbReference type="Pfam" id="PF07510"/>
    </source>
</evidence>
<keyword evidence="3" id="KW-1185">Reference proteome</keyword>
<keyword evidence="2" id="KW-0255">Endonuclease</keyword>
<feature type="domain" description="GmrSD restriction endonucleases C-terminal" evidence="1">
    <location>
        <begin position="98"/>
        <end position="179"/>
    </location>
</feature>